<dbReference type="Proteomes" id="UP000317171">
    <property type="component" value="Chromosome"/>
</dbReference>
<dbReference type="CDD" id="cd09898">
    <property type="entry name" value="H3TH_53EXO"/>
    <property type="match status" value="1"/>
</dbReference>
<evidence type="ECO:0000256" key="17">
    <source>
        <dbReference type="SAM" id="Coils"/>
    </source>
</evidence>
<accession>A0A517RJ61</accession>
<dbReference type="PANTHER" id="PTHR10133:SF27">
    <property type="entry name" value="DNA POLYMERASE NU"/>
    <property type="match status" value="1"/>
</dbReference>
<dbReference type="InterPro" id="IPR002421">
    <property type="entry name" value="5-3_exonuclease"/>
</dbReference>
<evidence type="ECO:0000256" key="2">
    <source>
        <dbReference type="ARBA" id="ARBA00012417"/>
    </source>
</evidence>
<feature type="coiled-coil region" evidence="17">
    <location>
        <begin position="509"/>
        <end position="536"/>
    </location>
</feature>
<dbReference type="PROSITE" id="PS00447">
    <property type="entry name" value="DNA_POLYMERASE_A"/>
    <property type="match status" value="1"/>
</dbReference>
<dbReference type="KEGG" id="gaz:Pan241w_40100"/>
<dbReference type="AlphaFoldDB" id="A0A517RJ61"/>
<keyword evidence="5 16" id="KW-0548">Nucleotidyltransferase</keyword>
<evidence type="ECO:0000256" key="3">
    <source>
        <dbReference type="ARBA" id="ARBA00020311"/>
    </source>
</evidence>
<evidence type="ECO:0000256" key="9">
    <source>
        <dbReference type="ARBA" id="ARBA00022801"/>
    </source>
</evidence>
<dbReference type="RefSeq" id="WP_145218932.1">
    <property type="nucleotide sequence ID" value="NZ_CP036269.1"/>
</dbReference>
<dbReference type="GO" id="GO:0006261">
    <property type="term" value="P:DNA-templated DNA replication"/>
    <property type="evidence" value="ECO:0007669"/>
    <property type="project" value="UniProtKB-UniRule"/>
</dbReference>
<evidence type="ECO:0000313" key="22">
    <source>
        <dbReference type="Proteomes" id="UP000317171"/>
    </source>
</evidence>
<dbReference type="GO" id="GO:0008409">
    <property type="term" value="F:5'-3' exonuclease activity"/>
    <property type="evidence" value="ECO:0007669"/>
    <property type="project" value="UniProtKB-UniRule"/>
</dbReference>
<feature type="domain" description="3'-5' exonuclease" evidence="18">
    <location>
        <begin position="300"/>
        <end position="485"/>
    </location>
</feature>
<keyword evidence="22" id="KW-1185">Reference proteome</keyword>
<keyword evidence="11 16" id="KW-0239">DNA-directed DNA polymerase</keyword>
<dbReference type="FunFam" id="1.10.150.20:FF:000003">
    <property type="entry name" value="DNA polymerase I"/>
    <property type="match status" value="1"/>
</dbReference>
<feature type="domain" description="DNA-directed DNA polymerase family A palm" evidence="20">
    <location>
        <begin position="652"/>
        <end position="859"/>
    </location>
</feature>
<evidence type="ECO:0000259" key="19">
    <source>
        <dbReference type="SMART" id="SM00475"/>
    </source>
</evidence>
<gene>
    <name evidence="16 21" type="primary">polA</name>
    <name evidence="21" type="ORF">Pan241w_40100</name>
</gene>
<dbReference type="SMART" id="SM00474">
    <property type="entry name" value="35EXOc"/>
    <property type="match status" value="1"/>
</dbReference>
<dbReference type="Pfam" id="PF02739">
    <property type="entry name" value="5_3_exonuc_N"/>
    <property type="match status" value="1"/>
</dbReference>
<dbReference type="SUPFAM" id="SSF47807">
    <property type="entry name" value="5' to 3' exonuclease, C-terminal subdomain"/>
    <property type="match status" value="1"/>
</dbReference>
<evidence type="ECO:0000256" key="11">
    <source>
        <dbReference type="ARBA" id="ARBA00022932"/>
    </source>
</evidence>
<dbReference type="PANTHER" id="PTHR10133">
    <property type="entry name" value="DNA POLYMERASE I"/>
    <property type="match status" value="1"/>
</dbReference>
<evidence type="ECO:0000256" key="5">
    <source>
        <dbReference type="ARBA" id="ARBA00022695"/>
    </source>
</evidence>
<dbReference type="Gene3D" id="3.30.70.370">
    <property type="match status" value="1"/>
</dbReference>
<dbReference type="Pfam" id="PF01367">
    <property type="entry name" value="5_3_exonuc"/>
    <property type="match status" value="1"/>
</dbReference>
<dbReference type="InterPro" id="IPR036397">
    <property type="entry name" value="RNaseH_sf"/>
</dbReference>
<comment type="catalytic activity">
    <reaction evidence="14 16">
        <text>DNA(n) + a 2'-deoxyribonucleoside 5'-triphosphate = DNA(n+1) + diphosphate</text>
        <dbReference type="Rhea" id="RHEA:22508"/>
        <dbReference type="Rhea" id="RHEA-COMP:17339"/>
        <dbReference type="Rhea" id="RHEA-COMP:17340"/>
        <dbReference type="ChEBI" id="CHEBI:33019"/>
        <dbReference type="ChEBI" id="CHEBI:61560"/>
        <dbReference type="ChEBI" id="CHEBI:173112"/>
        <dbReference type="EC" id="2.7.7.7"/>
    </reaction>
</comment>
<evidence type="ECO:0000256" key="1">
    <source>
        <dbReference type="ARBA" id="ARBA00007705"/>
    </source>
</evidence>
<evidence type="ECO:0000256" key="15">
    <source>
        <dbReference type="NCBIfam" id="TIGR00593"/>
    </source>
</evidence>
<dbReference type="OrthoDB" id="9806424at2"/>
<keyword evidence="9 16" id="KW-0378">Hydrolase</keyword>
<dbReference type="SUPFAM" id="SSF56672">
    <property type="entry name" value="DNA/RNA polymerases"/>
    <property type="match status" value="1"/>
</dbReference>
<dbReference type="Gene3D" id="3.30.420.10">
    <property type="entry name" value="Ribonuclease H-like superfamily/Ribonuclease H"/>
    <property type="match status" value="1"/>
</dbReference>
<dbReference type="InterPro" id="IPR001098">
    <property type="entry name" value="DNA-dir_DNA_pol_A_palm_dom"/>
</dbReference>
<dbReference type="SMART" id="SM00475">
    <property type="entry name" value="53EXOc"/>
    <property type="match status" value="1"/>
</dbReference>
<dbReference type="InterPro" id="IPR012337">
    <property type="entry name" value="RNaseH-like_sf"/>
</dbReference>
<comment type="similarity">
    <text evidence="1 16">Belongs to the DNA polymerase type-A family.</text>
</comment>
<dbReference type="InterPro" id="IPR008918">
    <property type="entry name" value="HhH2"/>
</dbReference>
<dbReference type="InterPro" id="IPR036279">
    <property type="entry name" value="5-3_exonuclease_C_sf"/>
</dbReference>
<dbReference type="NCBIfam" id="TIGR00593">
    <property type="entry name" value="pola"/>
    <property type="match status" value="1"/>
</dbReference>
<dbReference type="EMBL" id="CP036269">
    <property type="protein sequence ID" value="QDT43906.1"/>
    <property type="molecule type" value="Genomic_DNA"/>
</dbReference>
<dbReference type="NCBIfam" id="NF004397">
    <property type="entry name" value="PRK05755.1"/>
    <property type="match status" value="1"/>
</dbReference>
<evidence type="ECO:0000256" key="4">
    <source>
        <dbReference type="ARBA" id="ARBA00022679"/>
    </source>
</evidence>
<evidence type="ECO:0000259" key="18">
    <source>
        <dbReference type="SMART" id="SM00474"/>
    </source>
</evidence>
<dbReference type="SUPFAM" id="SSF53098">
    <property type="entry name" value="Ribonuclease H-like"/>
    <property type="match status" value="1"/>
</dbReference>
<keyword evidence="7" id="KW-0540">Nuclease</keyword>
<dbReference type="GO" id="GO:0008408">
    <property type="term" value="F:3'-5' exonuclease activity"/>
    <property type="evidence" value="ECO:0007669"/>
    <property type="project" value="UniProtKB-UniRule"/>
</dbReference>
<dbReference type="SMART" id="SM00482">
    <property type="entry name" value="POLAc"/>
    <property type="match status" value="1"/>
</dbReference>
<organism evidence="21 22">
    <name type="scientific">Gimesia alba</name>
    <dbReference type="NCBI Taxonomy" id="2527973"/>
    <lineage>
        <taxon>Bacteria</taxon>
        <taxon>Pseudomonadati</taxon>
        <taxon>Planctomycetota</taxon>
        <taxon>Planctomycetia</taxon>
        <taxon>Planctomycetales</taxon>
        <taxon>Planctomycetaceae</taxon>
        <taxon>Gimesia</taxon>
    </lineage>
</organism>
<dbReference type="Gene3D" id="1.10.150.20">
    <property type="entry name" value="5' to 3' exonuclease, C-terminal subdomain"/>
    <property type="match status" value="2"/>
</dbReference>
<dbReference type="CDD" id="cd08637">
    <property type="entry name" value="DNA_pol_A_pol_I_C"/>
    <property type="match status" value="1"/>
</dbReference>
<evidence type="ECO:0000259" key="20">
    <source>
        <dbReference type="SMART" id="SM00482"/>
    </source>
</evidence>
<evidence type="ECO:0000256" key="6">
    <source>
        <dbReference type="ARBA" id="ARBA00022705"/>
    </source>
</evidence>
<keyword evidence="10 16" id="KW-0269">Exonuclease</keyword>
<evidence type="ECO:0000256" key="13">
    <source>
        <dbReference type="ARBA" id="ARBA00023204"/>
    </source>
</evidence>
<dbReference type="Gene3D" id="1.20.1060.10">
    <property type="entry name" value="Taq DNA Polymerase, Chain T, domain 4"/>
    <property type="match status" value="1"/>
</dbReference>
<dbReference type="FunFam" id="1.20.1060.10:FF:000001">
    <property type="entry name" value="DNA polymerase I"/>
    <property type="match status" value="1"/>
</dbReference>
<evidence type="ECO:0000313" key="21">
    <source>
        <dbReference type="EMBL" id="QDT43906.1"/>
    </source>
</evidence>
<keyword evidence="6 16" id="KW-0235">DNA replication</keyword>
<dbReference type="InterPro" id="IPR043502">
    <property type="entry name" value="DNA/RNA_pol_sf"/>
</dbReference>
<dbReference type="EC" id="2.7.7.7" evidence="2 15"/>
<dbReference type="GO" id="GO:0003677">
    <property type="term" value="F:DNA binding"/>
    <property type="evidence" value="ECO:0007669"/>
    <property type="project" value="UniProtKB-UniRule"/>
</dbReference>
<comment type="function">
    <text evidence="16">In addition to polymerase activity, this DNA polymerase exhibits 3'-5' and 5'-3' exonuclease activity.</text>
</comment>
<keyword evidence="12 16" id="KW-0238">DNA-binding</keyword>
<dbReference type="InterPro" id="IPR002562">
    <property type="entry name" value="3'-5'_exonuclease_dom"/>
</dbReference>
<dbReference type="Gene3D" id="3.40.50.1010">
    <property type="entry name" value="5'-nuclease"/>
    <property type="match status" value="1"/>
</dbReference>
<evidence type="ECO:0000256" key="7">
    <source>
        <dbReference type="ARBA" id="ARBA00022722"/>
    </source>
</evidence>
<dbReference type="CDD" id="cd09859">
    <property type="entry name" value="PIN_53EXO"/>
    <property type="match status" value="1"/>
</dbReference>
<evidence type="ECO:0000256" key="12">
    <source>
        <dbReference type="ARBA" id="ARBA00023125"/>
    </source>
</evidence>
<dbReference type="PRINTS" id="PR00868">
    <property type="entry name" value="DNAPOLI"/>
</dbReference>
<dbReference type="GO" id="GO:0006302">
    <property type="term" value="P:double-strand break repair"/>
    <property type="evidence" value="ECO:0007669"/>
    <property type="project" value="TreeGrafter"/>
</dbReference>
<keyword evidence="17" id="KW-0175">Coiled coil</keyword>
<dbReference type="InterPro" id="IPR018320">
    <property type="entry name" value="DNA_polymerase_1"/>
</dbReference>
<dbReference type="InterPro" id="IPR019760">
    <property type="entry name" value="DNA-dir_DNA_pol_A_CS"/>
</dbReference>
<dbReference type="CDD" id="cd06139">
    <property type="entry name" value="DNA_polA_I_Ecoli_like_exo"/>
    <property type="match status" value="1"/>
</dbReference>
<proteinExistence type="inferred from homology"/>
<evidence type="ECO:0000256" key="16">
    <source>
        <dbReference type="RuleBase" id="RU004460"/>
    </source>
</evidence>
<sequence>MKETLYIIDTFSLVFQVFHAVPANMASPTGQPTNAIFGITRDILNIIKTHSPDYLIFAMDSSGPGTRNEIYPEYKANRSEMPEDLKPQIPHIMDVVKGFQVPVIDCPGWEADDVFATIARQAKEKGIETVIVTNDKDARQLINEAVKLYNIRKDKFMDAKAVEEDWGVRPDQVIDFQSLVGDSVDNIPGVPLVGPKKAQTLIEQFGSLEEVLANADQAKGPKLQKNLKEFADQARMSRELVTLNTDLDLEVDWEDSRLTHPDRERLRELFLEFGFRRFADEMKEDFTHKSEPQVAEERVQETVDTKPAFEKFLALLKQQDEFCVDLETTGLKPAEAEIVGWAISWQKNQGYYIPVEGPAGQKALDPAYVLEHLKPLLEDPEIQITNQNIKYDMVVLMRVGVFLQGVSIDPMVASYLLSAGERGHSLDKLSERYLQHTMIPISDLIGSGKQQKKMFEVDVEKVAEYAVEDADIAWQLSRILKEELKHEGLWDLYWDLERPLIPILAEMEFTGIKIDKAELKQQSEQLQERLTELIGEIYEIAGHEFNIASPLQLRTVLFEELNLPVFKKTKTGPSTDQSVLEKLAPLHELPAKITEHRHLSKLKSTYLDALPDLVNPETGRIHASFNQVVAATGRLSSSDPNLQNIPIRTEEGRQIRKAFIPENEDWRLLCADYSQIELRVLAHLSQDEALSQAFREGADIHTAVASDIFRVSHDDVDSDMRRTAKAVNFGVIYGQSPFGLSEAIGIPQSEAAGFIDDYFDRYSGVREFLDQILEDCAKNHFVRTICGRKRDIQGVRTGLQKQLNMPERTAINTVIQGSAADLIKQAMINLSERLKQEQHPGRLLMQIHDELVFEVPVAELVSLSHLVREEMESAMELDVPLIVDISSGSNWLEQTPLEVSQA</sequence>
<reference evidence="21 22" key="1">
    <citation type="submission" date="2019-02" db="EMBL/GenBank/DDBJ databases">
        <title>Deep-cultivation of Planctomycetes and their phenomic and genomic characterization uncovers novel biology.</title>
        <authorList>
            <person name="Wiegand S."/>
            <person name="Jogler M."/>
            <person name="Boedeker C."/>
            <person name="Pinto D."/>
            <person name="Vollmers J."/>
            <person name="Rivas-Marin E."/>
            <person name="Kohn T."/>
            <person name="Peeters S.H."/>
            <person name="Heuer A."/>
            <person name="Rast P."/>
            <person name="Oberbeckmann S."/>
            <person name="Bunk B."/>
            <person name="Jeske O."/>
            <person name="Meyerdierks A."/>
            <person name="Storesund J.E."/>
            <person name="Kallscheuer N."/>
            <person name="Luecker S."/>
            <person name="Lage O.M."/>
            <person name="Pohl T."/>
            <person name="Merkel B.J."/>
            <person name="Hornburger P."/>
            <person name="Mueller R.-W."/>
            <person name="Bruemmer F."/>
            <person name="Labrenz M."/>
            <person name="Spormann A.M."/>
            <person name="Op den Camp H."/>
            <person name="Overmann J."/>
            <person name="Amann R."/>
            <person name="Jetten M.S.M."/>
            <person name="Mascher T."/>
            <person name="Medema M.H."/>
            <person name="Devos D.P."/>
            <person name="Kaster A.-K."/>
            <person name="Ovreas L."/>
            <person name="Rohde M."/>
            <person name="Galperin M.Y."/>
            <person name="Jogler C."/>
        </authorList>
    </citation>
    <scope>NUCLEOTIDE SEQUENCE [LARGE SCALE GENOMIC DNA]</scope>
    <source>
        <strain evidence="21 22">Pan241w</strain>
    </source>
</reference>
<evidence type="ECO:0000256" key="10">
    <source>
        <dbReference type="ARBA" id="ARBA00022839"/>
    </source>
</evidence>
<feature type="domain" description="5'-3' exonuclease" evidence="19">
    <location>
        <begin position="1"/>
        <end position="259"/>
    </location>
</feature>
<dbReference type="SMART" id="SM00279">
    <property type="entry name" value="HhH2"/>
    <property type="match status" value="1"/>
</dbReference>
<keyword evidence="4 16" id="KW-0808">Transferase</keyword>
<dbReference type="Pfam" id="PF01612">
    <property type="entry name" value="DNA_pol_A_exo1"/>
    <property type="match status" value="1"/>
</dbReference>
<dbReference type="InterPro" id="IPR029060">
    <property type="entry name" value="PIN-like_dom_sf"/>
</dbReference>
<dbReference type="InterPro" id="IPR020046">
    <property type="entry name" value="5-3_exonucl_a-hlix_arch_N"/>
</dbReference>
<dbReference type="GO" id="GO:0003887">
    <property type="term" value="F:DNA-directed DNA polymerase activity"/>
    <property type="evidence" value="ECO:0007669"/>
    <property type="project" value="UniProtKB-UniRule"/>
</dbReference>
<evidence type="ECO:0000256" key="14">
    <source>
        <dbReference type="ARBA" id="ARBA00049244"/>
    </source>
</evidence>
<protein>
    <recommendedName>
        <fullName evidence="3 15">DNA polymerase I</fullName>
        <ecNumber evidence="2 15">2.7.7.7</ecNumber>
    </recommendedName>
</protein>
<dbReference type="FunFam" id="1.10.150.20:FF:000002">
    <property type="entry name" value="DNA polymerase I"/>
    <property type="match status" value="1"/>
</dbReference>
<dbReference type="SUPFAM" id="SSF88723">
    <property type="entry name" value="PIN domain-like"/>
    <property type="match status" value="1"/>
</dbReference>
<dbReference type="InterPro" id="IPR020045">
    <property type="entry name" value="DNA_polI_H3TH"/>
</dbReference>
<keyword evidence="13 16" id="KW-0234">DNA repair</keyword>
<evidence type="ECO:0000256" key="8">
    <source>
        <dbReference type="ARBA" id="ARBA00022763"/>
    </source>
</evidence>
<dbReference type="InterPro" id="IPR002298">
    <property type="entry name" value="DNA_polymerase_A"/>
</dbReference>
<name>A0A517RJ61_9PLAN</name>
<dbReference type="Pfam" id="PF00476">
    <property type="entry name" value="DNA_pol_A"/>
    <property type="match status" value="1"/>
</dbReference>
<keyword evidence="8 16" id="KW-0227">DNA damage</keyword>